<dbReference type="Proteomes" id="UP001499930">
    <property type="component" value="Unassembled WGS sequence"/>
</dbReference>
<dbReference type="InterPro" id="IPR001940">
    <property type="entry name" value="Peptidase_S1C"/>
</dbReference>
<feature type="domain" description="PDZ" evidence="5">
    <location>
        <begin position="373"/>
        <end position="440"/>
    </location>
</feature>
<keyword evidence="2" id="KW-0645">Protease</keyword>
<feature type="compositionally biased region" description="Gly residues" evidence="4">
    <location>
        <begin position="303"/>
        <end position="314"/>
    </location>
</feature>
<keyword evidence="3" id="KW-0378">Hydrolase</keyword>
<dbReference type="InterPro" id="IPR051201">
    <property type="entry name" value="Chloro_Bact_Ser_Proteases"/>
</dbReference>
<dbReference type="InterPro" id="IPR036034">
    <property type="entry name" value="PDZ_sf"/>
</dbReference>
<organism evidence="6 7">
    <name type="scientific">Streptosporangium longisporum</name>
    <dbReference type="NCBI Taxonomy" id="46187"/>
    <lineage>
        <taxon>Bacteria</taxon>
        <taxon>Bacillati</taxon>
        <taxon>Actinomycetota</taxon>
        <taxon>Actinomycetes</taxon>
        <taxon>Streptosporangiales</taxon>
        <taxon>Streptosporangiaceae</taxon>
        <taxon>Streptosporangium</taxon>
    </lineage>
</organism>
<dbReference type="Pfam" id="PF13365">
    <property type="entry name" value="Trypsin_2"/>
    <property type="match status" value="1"/>
</dbReference>
<dbReference type="PANTHER" id="PTHR43343:SF3">
    <property type="entry name" value="PROTEASE DO-LIKE 8, CHLOROPLASTIC"/>
    <property type="match status" value="1"/>
</dbReference>
<evidence type="ECO:0000313" key="6">
    <source>
        <dbReference type="EMBL" id="GAA3041869.1"/>
    </source>
</evidence>
<dbReference type="InterPro" id="IPR001478">
    <property type="entry name" value="PDZ"/>
</dbReference>
<dbReference type="SUPFAM" id="SSF50156">
    <property type="entry name" value="PDZ domain-like"/>
    <property type="match status" value="1"/>
</dbReference>
<dbReference type="InterPro" id="IPR009003">
    <property type="entry name" value="Peptidase_S1_PA"/>
</dbReference>
<evidence type="ECO:0000256" key="3">
    <source>
        <dbReference type="ARBA" id="ARBA00022801"/>
    </source>
</evidence>
<evidence type="ECO:0000256" key="1">
    <source>
        <dbReference type="ARBA" id="ARBA00010541"/>
    </source>
</evidence>
<proteinExistence type="inferred from homology"/>
<dbReference type="PROSITE" id="PS50106">
    <property type="entry name" value="PDZ"/>
    <property type="match status" value="1"/>
</dbReference>
<feature type="region of interest" description="Disordered" evidence="4">
    <location>
        <begin position="1"/>
        <end position="105"/>
    </location>
</feature>
<feature type="compositionally biased region" description="Low complexity" evidence="4">
    <location>
        <begin position="85"/>
        <end position="103"/>
    </location>
</feature>
<dbReference type="PANTHER" id="PTHR43343">
    <property type="entry name" value="PEPTIDASE S12"/>
    <property type="match status" value="1"/>
</dbReference>
<dbReference type="SUPFAM" id="SSF50494">
    <property type="entry name" value="Trypsin-like serine proteases"/>
    <property type="match status" value="1"/>
</dbReference>
<feature type="compositionally biased region" description="Gly residues" evidence="4">
    <location>
        <begin position="70"/>
        <end position="84"/>
    </location>
</feature>
<dbReference type="Gene3D" id="2.40.10.10">
    <property type="entry name" value="Trypsin-like serine proteases"/>
    <property type="match status" value="2"/>
</dbReference>
<comment type="caution">
    <text evidence="6">The sequence shown here is derived from an EMBL/GenBank/DDBJ whole genome shotgun (WGS) entry which is preliminary data.</text>
</comment>
<accession>A0ABP6LJS6</accession>
<protein>
    <recommendedName>
        <fullName evidence="5">PDZ domain-containing protein</fullName>
    </recommendedName>
</protein>
<dbReference type="PRINTS" id="PR00834">
    <property type="entry name" value="PROTEASES2C"/>
</dbReference>
<dbReference type="InterPro" id="IPR043504">
    <property type="entry name" value="Peptidase_S1_PA_chymotrypsin"/>
</dbReference>
<dbReference type="SMART" id="SM00228">
    <property type="entry name" value="PDZ"/>
    <property type="match status" value="1"/>
</dbReference>
<evidence type="ECO:0000256" key="4">
    <source>
        <dbReference type="SAM" id="MobiDB-lite"/>
    </source>
</evidence>
<evidence type="ECO:0000256" key="2">
    <source>
        <dbReference type="ARBA" id="ARBA00022670"/>
    </source>
</evidence>
<gene>
    <name evidence="6" type="ORF">GCM10017559_83400</name>
</gene>
<evidence type="ECO:0000313" key="7">
    <source>
        <dbReference type="Proteomes" id="UP001499930"/>
    </source>
</evidence>
<sequence>MWDVGEDMDPTRNEQQATPTEATPRNDGWTQFGKEPPRAGAYRSGTDDTAPQPTLIHPVPEHLGADAPGHTGGHGGYGGHGTPGAWGAPGAHGTPGGAPAPRGRLSAGQKVGAGLALAAMALGGGVAGAFAATALNEPVAAVSSSGPVVSRVGNVTTVADIAEAVQPSVVSIEVRTAAGGGEGSGVVLSSDGLILTNNHVVAAGGQGGEGNRVTVRFSDGKSATAEIVGTDPATDLAVIKAQGVSGLTKASIGDSDRLKVGDPVLAIGSPLGLSGSVTAGIVSALNRTLTVGGGQGQQQLPPGWGGQEQQGGGAPTTIGGAIQTDAAINPGNSGGALVDAAGQVVGINTAIATNGGEGSIGVGFAIPITTANQVAQELIKDGSVSHAFLGVSVTDATGDAGGALVGQVTEGSPAAEAGIRQGDLITKIDDTVVDEAATVVGAVRGLKPGRQVTLSYVRDGQPGTVTVTLAEKTGE</sequence>
<feature type="region of interest" description="Disordered" evidence="4">
    <location>
        <begin position="293"/>
        <end position="316"/>
    </location>
</feature>
<dbReference type="Pfam" id="PF13180">
    <property type="entry name" value="PDZ_2"/>
    <property type="match status" value="1"/>
</dbReference>
<reference evidence="7" key="1">
    <citation type="journal article" date="2019" name="Int. J. Syst. Evol. Microbiol.">
        <title>The Global Catalogue of Microorganisms (GCM) 10K type strain sequencing project: providing services to taxonomists for standard genome sequencing and annotation.</title>
        <authorList>
            <consortium name="The Broad Institute Genomics Platform"/>
            <consortium name="The Broad Institute Genome Sequencing Center for Infectious Disease"/>
            <person name="Wu L."/>
            <person name="Ma J."/>
        </authorList>
    </citation>
    <scope>NUCLEOTIDE SEQUENCE [LARGE SCALE GENOMIC DNA]</scope>
    <source>
        <strain evidence="7">JCM 3106</strain>
    </source>
</reference>
<name>A0ABP6LJS6_9ACTN</name>
<keyword evidence="7" id="KW-1185">Reference proteome</keyword>
<dbReference type="Gene3D" id="2.30.42.10">
    <property type="match status" value="1"/>
</dbReference>
<feature type="compositionally biased region" description="Polar residues" evidence="4">
    <location>
        <begin position="13"/>
        <end position="23"/>
    </location>
</feature>
<dbReference type="EMBL" id="BAAAWD010000032">
    <property type="protein sequence ID" value="GAA3041869.1"/>
    <property type="molecule type" value="Genomic_DNA"/>
</dbReference>
<evidence type="ECO:0000259" key="5">
    <source>
        <dbReference type="PROSITE" id="PS50106"/>
    </source>
</evidence>
<comment type="similarity">
    <text evidence="1">Belongs to the peptidase S1C family.</text>
</comment>